<organism evidence="3 4">
    <name type="scientific">Phytophthora cactorum</name>
    <dbReference type="NCBI Taxonomy" id="29920"/>
    <lineage>
        <taxon>Eukaryota</taxon>
        <taxon>Sar</taxon>
        <taxon>Stramenopiles</taxon>
        <taxon>Oomycota</taxon>
        <taxon>Peronosporomycetes</taxon>
        <taxon>Peronosporales</taxon>
        <taxon>Peronosporaceae</taxon>
        <taxon>Phytophthora</taxon>
    </lineage>
</organism>
<dbReference type="Pfam" id="PF03171">
    <property type="entry name" value="2OG-FeII_Oxy"/>
    <property type="match status" value="1"/>
</dbReference>
<dbReference type="VEuPathDB" id="FungiDB:PC110_g640"/>
<name>A0A8T1C8K3_9STRA</name>
<protein>
    <recommendedName>
        <fullName evidence="2">Isopenicillin N synthase-like Fe(2+) 2OG dioxygenase domain-containing protein</fullName>
    </recommendedName>
</protein>
<dbReference type="AlphaFoldDB" id="A0A8T1C8K3"/>
<dbReference type="Gene3D" id="2.60.120.330">
    <property type="entry name" value="B-lactam Antibiotic, Isopenicillin N Synthase, Chain"/>
    <property type="match status" value="1"/>
</dbReference>
<sequence>MRFKVCWLLTVVVCRGGCARRGVWRPNPNSLYQTWANVLPLKGTYTINTGDMVQVWSNDQFVAPLHRVLASGGADRFSALSSTTRRDFRLRRYQGNVTDKGKEIQIGDFKIHGHVDVANL</sequence>
<dbReference type="SUPFAM" id="SSF51197">
    <property type="entry name" value="Clavaminate synthase-like"/>
    <property type="match status" value="1"/>
</dbReference>
<evidence type="ECO:0000313" key="3">
    <source>
        <dbReference type="EMBL" id="KAG2917809.1"/>
    </source>
</evidence>
<evidence type="ECO:0000259" key="2">
    <source>
        <dbReference type="Pfam" id="PF03171"/>
    </source>
</evidence>
<comment type="caution">
    <text evidence="3">The sequence shown here is derived from an EMBL/GenBank/DDBJ whole genome shotgun (WGS) entry which is preliminary data.</text>
</comment>
<evidence type="ECO:0000313" key="4">
    <source>
        <dbReference type="Proteomes" id="UP000736787"/>
    </source>
</evidence>
<feature type="chain" id="PRO_5035852346" description="Isopenicillin N synthase-like Fe(2+) 2OG dioxygenase domain-containing protein" evidence="1">
    <location>
        <begin position="20"/>
        <end position="120"/>
    </location>
</feature>
<accession>A0A8T1C8K3</accession>
<dbReference type="InterPro" id="IPR044861">
    <property type="entry name" value="IPNS-like_FE2OG_OXY"/>
</dbReference>
<feature type="domain" description="Isopenicillin N synthase-like Fe(2+) 2OG dioxygenase" evidence="2">
    <location>
        <begin position="34"/>
        <end position="79"/>
    </location>
</feature>
<gene>
    <name evidence="3" type="ORF">PC117_g17303</name>
</gene>
<reference evidence="3" key="1">
    <citation type="submission" date="2018-10" db="EMBL/GenBank/DDBJ databases">
        <title>Effector identification in a new, highly contiguous assembly of the strawberry crown rot pathogen Phytophthora cactorum.</title>
        <authorList>
            <person name="Armitage A.D."/>
            <person name="Nellist C.F."/>
            <person name="Bates H."/>
            <person name="Vickerstaff R.J."/>
            <person name="Harrison R.J."/>
        </authorList>
    </citation>
    <scope>NUCLEOTIDE SEQUENCE</scope>
    <source>
        <strain evidence="3">4040</strain>
    </source>
</reference>
<dbReference type="InterPro" id="IPR027443">
    <property type="entry name" value="IPNS-like_sf"/>
</dbReference>
<feature type="signal peptide" evidence="1">
    <location>
        <begin position="1"/>
        <end position="19"/>
    </location>
</feature>
<dbReference type="Proteomes" id="UP000736787">
    <property type="component" value="Unassembled WGS sequence"/>
</dbReference>
<proteinExistence type="predicted"/>
<keyword evidence="1" id="KW-0732">Signal</keyword>
<evidence type="ECO:0000256" key="1">
    <source>
        <dbReference type="SAM" id="SignalP"/>
    </source>
</evidence>
<dbReference type="EMBL" id="RCMK01000646">
    <property type="protein sequence ID" value="KAG2917809.1"/>
    <property type="molecule type" value="Genomic_DNA"/>
</dbReference>